<dbReference type="Gene3D" id="2.50.20.20">
    <property type="match status" value="1"/>
</dbReference>
<evidence type="ECO:0000256" key="1">
    <source>
        <dbReference type="SAM" id="MobiDB-lite"/>
    </source>
</evidence>
<organism evidence="2 3">
    <name type="scientific">Streptomyces paromomycinus</name>
    <name type="common">Streptomyces rimosus subsp. paromomycinus</name>
    <dbReference type="NCBI Taxonomy" id="92743"/>
    <lineage>
        <taxon>Bacteria</taxon>
        <taxon>Bacillati</taxon>
        <taxon>Actinomycetota</taxon>
        <taxon>Actinomycetes</taxon>
        <taxon>Kitasatosporales</taxon>
        <taxon>Streptomycetaceae</taxon>
        <taxon>Streptomyces</taxon>
    </lineage>
</organism>
<dbReference type="RefSeq" id="WP_125054876.1">
    <property type="nucleotide sequence ID" value="NZ_BHZD01000001.1"/>
</dbReference>
<keyword evidence="3" id="KW-1185">Reference proteome</keyword>
<comment type="caution">
    <text evidence="2">The sequence shown here is derived from an EMBL/GenBank/DDBJ whole genome shotgun (WGS) entry which is preliminary data.</text>
</comment>
<proteinExistence type="predicted"/>
<feature type="region of interest" description="Disordered" evidence="1">
    <location>
        <begin position="35"/>
        <end position="89"/>
    </location>
</feature>
<sequence length="328" mass="33110">MVVQDRRGGAVAAAVCGVGLLAGLLTTGCSPNGAAADDHASAGRSADGPVGGSAAGPPFTDRARPPGGRPSAGPRDAAGPADAGAPSGRTDYAAALRAGADALVRAGTSRVRTELETVSGGTRVAIRGTGGHDYRKRTGQLNVRLPDTGDGSGAHRTITEILTPSALYMKNRGAGVPAGKWVRVDTASLADGNLVTGGATDPLAAAELLRGVREVTYAGRERLDGVPVRHFSGTTDIGSAARAASAAFRPALTAAEKGFTTDVVAFDAYLDDAGRLRKVRQRFRFANGTTGGTSVTSTTTLYGFGAPVPVRLPDRDDIYTGKVAATGG</sequence>
<protein>
    <submittedName>
        <fullName evidence="2">Lipoprotein</fullName>
    </submittedName>
</protein>
<dbReference type="AlphaFoldDB" id="A0A401W3H3"/>
<dbReference type="PROSITE" id="PS51257">
    <property type="entry name" value="PROKAR_LIPOPROTEIN"/>
    <property type="match status" value="1"/>
</dbReference>
<evidence type="ECO:0000313" key="3">
    <source>
        <dbReference type="Proteomes" id="UP000286746"/>
    </source>
</evidence>
<accession>A0A401W3H3</accession>
<dbReference type="SUPFAM" id="SSF89392">
    <property type="entry name" value="Prokaryotic lipoproteins and lipoprotein localization factors"/>
    <property type="match status" value="1"/>
</dbReference>
<gene>
    <name evidence="2" type="ORF">GKJPGBOP_03534</name>
</gene>
<dbReference type="InterPro" id="IPR029046">
    <property type="entry name" value="LolA/LolB/LppX"/>
</dbReference>
<evidence type="ECO:0000313" key="2">
    <source>
        <dbReference type="EMBL" id="GCD43851.1"/>
    </source>
</evidence>
<reference evidence="2 3" key="1">
    <citation type="submission" date="2018-11" db="EMBL/GenBank/DDBJ databases">
        <title>Whole genome sequence of Streptomyces paromomycinus NBRC 15454(T).</title>
        <authorList>
            <person name="Komaki H."/>
            <person name="Tamura T."/>
        </authorList>
    </citation>
    <scope>NUCLEOTIDE SEQUENCE [LARGE SCALE GENOMIC DNA]</scope>
    <source>
        <strain evidence="2 3">NBRC 15454</strain>
    </source>
</reference>
<dbReference type="Proteomes" id="UP000286746">
    <property type="component" value="Unassembled WGS sequence"/>
</dbReference>
<dbReference type="EMBL" id="BHZD01000001">
    <property type="protein sequence ID" value="GCD43851.1"/>
    <property type="molecule type" value="Genomic_DNA"/>
</dbReference>
<name>A0A401W3H3_STREY</name>
<keyword evidence="2" id="KW-0449">Lipoprotein</keyword>
<feature type="compositionally biased region" description="Low complexity" evidence="1">
    <location>
        <begin position="65"/>
        <end position="89"/>
    </location>
</feature>